<feature type="transmembrane region" description="Helical" evidence="8">
    <location>
        <begin position="190"/>
        <end position="211"/>
    </location>
</feature>
<dbReference type="InterPro" id="IPR042193">
    <property type="entry name" value="FHIPEP_3"/>
</dbReference>
<dbReference type="PANTHER" id="PTHR30161">
    <property type="entry name" value="FLAGELLAR EXPORT PROTEIN, MEMBRANE FLHA SUBUNIT-RELATED"/>
    <property type="match status" value="1"/>
</dbReference>
<keyword evidence="9" id="KW-0966">Cell projection</keyword>
<evidence type="ECO:0000256" key="3">
    <source>
        <dbReference type="ARBA" id="ARBA00022475"/>
    </source>
</evidence>
<dbReference type="InterPro" id="IPR042194">
    <property type="entry name" value="FHIPEP_1"/>
</dbReference>
<dbReference type="EMBL" id="JASATX010000001">
    <property type="protein sequence ID" value="MDI2097900.1"/>
    <property type="molecule type" value="Genomic_DNA"/>
</dbReference>
<dbReference type="GO" id="GO:0044780">
    <property type="term" value="P:bacterial-type flagellum assembly"/>
    <property type="evidence" value="ECO:0007669"/>
    <property type="project" value="TreeGrafter"/>
</dbReference>
<feature type="region of interest" description="Disordered" evidence="7">
    <location>
        <begin position="691"/>
        <end position="710"/>
    </location>
</feature>
<feature type="transmembrane region" description="Helical" evidence="8">
    <location>
        <begin position="271"/>
        <end position="296"/>
    </location>
</feature>
<feature type="transmembrane region" description="Helical" evidence="8">
    <location>
        <begin position="95"/>
        <end position="121"/>
    </location>
</feature>
<dbReference type="InterPro" id="IPR025505">
    <property type="entry name" value="FHIPEP_CS"/>
</dbReference>
<dbReference type="Pfam" id="PF00771">
    <property type="entry name" value="FHIPEP"/>
    <property type="match status" value="1"/>
</dbReference>
<dbReference type="PIRSF" id="PIRSF005419">
    <property type="entry name" value="FlhA"/>
    <property type="match status" value="1"/>
</dbReference>
<evidence type="ECO:0000256" key="8">
    <source>
        <dbReference type="SAM" id="Phobius"/>
    </source>
</evidence>
<evidence type="ECO:0000313" key="9">
    <source>
        <dbReference type="EMBL" id="MDI2097900.1"/>
    </source>
</evidence>
<keyword evidence="3" id="KW-1003">Cell membrane</keyword>
<evidence type="ECO:0000256" key="1">
    <source>
        <dbReference type="ARBA" id="ARBA00004651"/>
    </source>
</evidence>
<dbReference type="Gene3D" id="3.40.30.60">
    <property type="entry name" value="FHIPEP family, domain 1"/>
    <property type="match status" value="1"/>
</dbReference>
<keyword evidence="9" id="KW-0969">Cilium</keyword>
<keyword evidence="9" id="KW-0282">Flagellum</keyword>
<gene>
    <name evidence="9" type="ORF">QF206_02815</name>
</gene>
<dbReference type="Gene3D" id="3.40.50.12790">
    <property type="entry name" value="FHIPEP family, domain 4"/>
    <property type="match status" value="1"/>
</dbReference>
<evidence type="ECO:0000256" key="2">
    <source>
        <dbReference type="ARBA" id="ARBA00008835"/>
    </source>
</evidence>
<keyword evidence="10" id="KW-1185">Reference proteome</keyword>
<evidence type="ECO:0000256" key="7">
    <source>
        <dbReference type="SAM" id="MobiDB-lite"/>
    </source>
</evidence>
<keyword evidence="5 8" id="KW-1133">Transmembrane helix</keyword>
<comment type="subcellular location">
    <subcellularLocation>
        <location evidence="1">Cell membrane</location>
        <topology evidence="1">Multi-pass membrane protein</topology>
    </subcellularLocation>
</comment>
<dbReference type="Proteomes" id="UP001321506">
    <property type="component" value="Unassembled WGS sequence"/>
</dbReference>
<dbReference type="AlphaFoldDB" id="A0AAW6T722"/>
<proteinExistence type="inferred from homology"/>
<evidence type="ECO:0000256" key="4">
    <source>
        <dbReference type="ARBA" id="ARBA00022692"/>
    </source>
</evidence>
<reference evidence="9 10" key="1">
    <citation type="submission" date="2023-04" db="EMBL/GenBank/DDBJ databases">
        <title>Klugiella caeni sp. nov. isolated from the sludge of biochemical tank.</title>
        <authorList>
            <person name="Geng K."/>
        </authorList>
    </citation>
    <scope>NUCLEOTIDE SEQUENCE [LARGE SCALE GENOMIC DNA]</scope>
    <source>
        <strain evidence="9 10">YN-L-19</strain>
    </source>
</reference>
<dbReference type="PANTHER" id="PTHR30161:SF1">
    <property type="entry name" value="FLAGELLAR BIOSYNTHESIS PROTEIN FLHA-RELATED"/>
    <property type="match status" value="1"/>
</dbReference>
<feature type="transmembrane region" description="Helical" evidence="8">
    <location>
        <begin position="231"/>
        <end position="250"/>
    </location>
</feature>
<evidence type="ECO:0000256" key="5">
    <source>
        <dbReference type="ARBA" id="ARBA00022989"/>
    </source>
</evidence>
<comment type="similarity">
    <text evidence="2">Belongs to the FHIPEP (flagella/HR/invasion proteins export pore) family.</text>
</comment>
<evidence type="ECO:0000313" key="10">
    <source>
        <dbReference type="Proteomes" id="UP001321506"/>
    </source>
</evidence>
<keyword evidence="4 8" id="KW-0812">Transmembrane</keyword>
<feature type="transmembrane region" description="Helical" evidence="8">
    <location>
        <begin position="63"/>
        <end position="83"/>
    </location>
</feature>
<feature type="transmembrane region" description="Helical" evidence="8">
    <location>
        <begin position="7"/>
        <end position="26"/>
    </location>
</feature>
<accession>A0AAW6T722</accession>
<dbReference type="PROSITE" id="PS00994">
    <property type="entry name" value="FHIPEP"/>
    <property type="match status" value="1"/>
</dbReference>
<dbReference type="InterPro" id="IPR001712">
    <property type="entry name" value="T3SS_FHIPEP"/>
</dbReference>
<sequence length="710" mass="73762">MNRNYSRLLVPVGVVGILMLLIVPVPAPMLDVLIIINILLALVILLTTMFAKKPLDFSVFPSLLLAATLFRLGLNVASTRLVLGDAYAGQVIAAFGQITVGGSIVIGAVVFLILVVIQFIVVTKGAERVAEVGARFTLDAMPGKQMAIDADLNAGLITEEQARARRAEVAAEADFYGAMDGASKFVKGDAIAGIVIIIINVVGGIALGMAQRGMELGDAVNTYTLLTIGDGLVTQIPALLMAVATGMIVTRSNAENDLGTTASAQLGQSRTALQIAGAAAIVMACIPGMPILPFVLTGGLLIFTAQRIKAADAARADALEAITPPSPASDTTEELIEQMRVHPLEILLAPDLVDLVSGAGNDLLGRVKALRRKLALELGIIVPPVRTRDSVELAASEYVIRVAGVEAGRGSAPRGTVLALGDGLEGLAGTPTVEPVFGLPGRWVPNELRHSAEVAGATVIDRVSVLVTHLSRVITDNAARLLTREDVRQLTEGVKRINPAAVEELTPSPLSLAEVQRVLQNLLSEEVAITDLSRIYEAIALRARASTDPEALTEAARAAVAPAIVASHASDRTLRVIMLDPLFEQQLLESLRPSDAGSQLLVEPSRLEGFLDEVRSAVERAGSGAGDHTAAIVCAPALRPAMRRLIAAQAGGTPVLSYQEVSSASVAIETVGVVRGARPVHDQAAPAAIAVGQAGSPSGSPSGSPASVLG</sequence>
<dbReference type="PRINTS" id="PR00949">
    <property type="entry name" value="TYPE3IMAPROT"/>
</dbReference>
<feature type="transmembrane region" description="Helical" evidence="8">
    <location>
        <begin position="32"/>
        <end position="51"/>
    </location>
</feature>
<protein>
    <submittedName>
        <fullName evidence="9">Flagellar biosynthesis protein FlhA</fullName>
    </submittedName>
</protein>
<dbReference type="Gene3D" id="1.10.8.540">
    <property type="entry name" value="FHIPEP family, domain 3"/>
    <property type="match status" value="1"/>
</dbReference>
<dbReference type="GO" id="GO:0009306">
    <property type="term" value="P:protein secretion"/>
    <property type="evidence" value="ECO:0007669"/>
    <property type="project" value="InterPro"/>
</dbReference>
<organism evidence="9 10">
    <name type="scientific">Ruicaihuangia caeni</name>
    <dbReference type="NCBI Taxonomy" id="3042517"/>
    <lineage>
        <taxon>Bacteria</taxon>
        <taxon>Bacillati</taxon>
        <taxon>Actinomycetota</taxon>
        <taxon>Actinomycetes</taxon>
        <taxon>Micrococcales</taxon>
        <taxon>Microbacteriaceae</taxon>
        <taxon>Ruicaihuangia</taxon>
    </lineage>
</organism>
<dbReference type="GO" id="GO:0005886">
    <property type="term" value="C:plasma membrane"/>
    <property type="evidence" value="ECO:0007669"/>
    <property type="project" value="UniProtKB-SubCell"/>
</dbReference>
<name>A0AAW6T722_9MICO</name>
<dbReference type="InterPro" id="IPR042196">
    <property type="entry name" value="FHIPEP_4"/>
</dbReference>
<comment type="caution">
    <text evidence="9">The sequence shown here is derived from an EMBL/GenBank/DDBJ whole genome shotgun (WGS) entry which is preliminary data.</text>
</comment>
<evidence type="ECO:0000256" key="6">
    <source>
        <dbReference type="ARBA" id="ARBA00023136"/>
    </source>
</evidence>
<keyword evidence="6 8" id="KW-0472">Membrane</keyword>